<evidence type="ECO:0000256" key="7">
    <source>
        <dbReference type="RuleBase" id="RU000492"/>
    </source>
</evidence>
<evidence type="ECO:0000256" key="3">
    <source>
        <dbReference type="ARBA" id="ARBA00022806"/>
    </source>
</evidence>
<dbReference type="GO" id="GO:0003724">
    <property type="term" value="F:RNA helicase activity"/>
    <property type="evidence" value="ECO:0007669"/>
    <property type="project" value="InterPro"/>
</dbReference>
<feature type="compositionally biased region" description="Basic and acidic residues" evidence="8">
    <location>
        <begin position="398"/>
        <end position="407"/>
    </location>
</feature>
<dbReference type="PROSITE" id="PS00039">
    <property type="entry name" value="DEAD_ATP_HELICASE"/>
    <property type="match status" value="1"/>
</dbReference>
<dbReference type="PANTHER" id="PTHR47959">
    <property type="entry name" value="ATP-DEPENDENT RNA HELICASE RHLE-RELATED"/>
    <property type="match status" value="1"/>
</dbReference>
<dbReference type="InterPro" id="IPR000629">
    <property type="entry name" value="RNA-helicase_DEAD-box_CS"/>
</dbReference>
<keyword evidence="3 7" id="KW-0347">Helicase</keyword>
<feature type="compositionally biased region" description="Basic and acidic residues" evidence="8">
    <location>
        <begin position="429"/>
        <end position="442"/>
    </location>
</feature>
<dbReference type="GO" id="GO:0003676">
    <property type="term" value="F:nucleic acid binding"/>
    <property type="evidence" value="ECO:0007669"/>
    <property type="project" value="InterPro"/>
</dbReference>
<feature type="domain" description="Helicase C-terminal" evidence="10">
    <location>
        <begin position="249"/>
        <end position="393"/>
    </location>
</feature>
<keyword evidence="1 7" id="KW-0547">Nucleotide-binding</keyword>
<dbReference type="AlphaFoldDB" id="A0A6J4J7V8"/>
<name>A0A6J4J7V8_9BACT</name>
<gene>
    <name evidence="12" type="ORF">AVDCRST_MAG95-2806</name>
</gene>
<reference evidence="12" key="1">
    <citation type="submission" date="2020-02" db="EMBL/GenBank/DDBJ databases">
        <authorList>
            <person name="Meier V. D."/>
        </authorList>
    </citation>
    <scope>NUCLEOTIDE SEQUENCE</scope>
    <source>
        <strain evidence="12">AVDCRST_MAG95</strain>
    </source>
</reference>
<sequence>MTNLKMDIQTDNQPVAEPTFHDFALHDDLLAGIDAMNFRKPTPIQQQAIPVILENKDLIACAQTGTGKTAAYVLPLLDKISHAKHDHTSTLILVPTRELAKQIDDQIAGFAYFVSAESIAIYGGNKGDSWDQQKKALTSGADIIIATPGRLIAHLNMGYVKFDKLEYLVLDEADKMLDMGFMPDLLRIVSELPAQRQTLMFSATMPPRIRELAKKILKTPAEINLAISKPAAGIDQQMYLTSDKQKPQLIEHLLKDIAVQSMIVFTSRKSAVNDIVRILHKMGHKAEGITSDRTQEEREATLQGFRNRQFQILVATDIMSRGIDIDNISHILNYDVPQDAEDYIHRIGRTARAATTGTAITFINEKDQGRVVRIEKLIEREIPKLENPEHIGAGPAFEPHKHKEDRFGNSSRSKLKRKPGANGTVTAKSNDRPPRPARKENKPVSTEQSTLPENTQDRPKQPYKKKRRNNKSRAPRPEGQPLTADTSTNPAGNAIE</sequence>
<proteinExistence type="inferred from homology"/>
<feature type="compositionally biased region" description="Polar residues" evidence="8">
    <location>
        <begin position="443"/>
        <end position="454"/>
    </location>
</feature>
<feature type="compositionally biased region" description="Basic residues" evidence="8">
    <location>
        <begin position="461"/>
        <end position="474"/>
    </location>
</feature>
<dbReference type="InterPro" id="IPR014014">
    <property type="entry name" value="RNA_helicase_DEAD_Q_motif"/>
</dbReference>
<keyword evidence="4 7" id="KW-0067">ATP-binding</keyword>
<dbReference type="PROSITE" id="PS51194">
    <property type="entry name" value="HELICASE_CTER"/>
    <property type="match status" value="1"/>
</dbReference>
<evidence type="ECO:0000259" key="10">
    <source>
        <dbReference type="PROSITE" id="PS51194"/>
    </source>
</evidence>
<evidence type="ECO:0000256" key="4">
    <source>
        <dbReference type="ARBA" id="ARBA00022840"/>
    </source>
</evidence>
<dbReference type="InterPro" id="IPR027417">
    <property type="entry name" value="P-loop_NTPase"/>
</dbReference>
<feature type="compositionally biased region" description="Polar residues" evidence="8">
    <location>
        <begin position="483"/>
        <end position="496"/>
    </location>
</feature>
<evidence type="ECO:0000256" key="5">
    <source>
        <dbReference type="ARBA" id="ARBA00038437"/>
    </source>
</evidence>
<dbReference type="InterPro" id="IPR044742">
    <property type="entry name" value="DEAD/DEAH_RhlB"/>
</dbReference>
<dbReference type="GO" id="GO:0005829">
    <property type="term" value="C:cytosol"/>
    <property type="evidence" value="ECO:0007669"/>
    <property type="project" value="TreeGrafter"/>
</dbReference>
<organism evidence="12">
    <name type="scientific">uncultured Adhaeribacter sp</name>
    <dbReference type="NCBI Taxonomy" id="448109"/>
    <lineage>
        <taxon>Bacteria</taxon>
        <taxon>Pseudomonadati</taxon>
        <taxon>Bacteroidota</taxon>
        <taxon>Cytophagia</taxon>
        <taxon>Cytophagales</taxon>
        <taxon>Hymenobacteraceae</taxon>
        <taxon>Adhaeribacter</taxon>
        <taxon>environmental samples</taxon>
    </lineage>
</organism>
<dbReference type="InterPro" id="IPR050079">
    <property type="entry name" value="DEAD_box_RNA_helicase"/>
</dbReference>
<dbReference type="Pfam" id="PF00271">
    <property type="entry name" value="Helicase_C"/>
    <property type="match status" value="1"/>
</dbReference>
<feature type="short sequence motif" description="Q motif" evidence="6">
    <location>
        <begin position="18"/>
        <end position="46"/>
    </location>
</feature>
<keyword evidence="2 7" id="KW-0378">Hydrolase</keyword>
<protein>
    <submittedName>
        <fullName evidence="12">ATP-dependent RNA helicase RhlE</fullName>
    </submittedName>
</protein>
<evidence type="ECO:0000259" key="11">
    <source>
        <dbReference type="PROSITE" id="PS51195"/>
    </source>
</evidence>
<dbReference type="Gene3D" id="3.40.50.300">
    <property type="entry name" value="P-loop containing nucleotide triphosphate hydrolases"/>
    <property type="match status" value="2"/>
</dbReference>
<feature type="domain" description="DEAD-box RNA helicase Q" evidence="11">
    <location>
        <begin position="18"/>
        <end position="46"/>
    </location>
</feature>
<feature type="region of interest" description="Disordered" evidence="8">
    <location>
        <begin position="385"/>
        <end position="496"/>
    </location>
</feature>
<dbReference type="EMBL" id="CADCTJ010000881">
    <property type="protein sequence ID" value="CAA9271881.1"/>
    <property type="molecule type" value="Genomic_DNA"/>
</dbReference>
<evidence type="ECO:0000256" key="2">
    <source>
        <dbReference type="ARBA" id="ARBA00022801"/>
    </source>
</evidence>
<dbReference type="SMART" id="SM00490">
    <property type="entry name" value="HELICc"/>
    <property type="match status" value="1"/>
</dbReference>
<dbReference type="Pfam" id="PF00270">
    <property type="entry name" value="DEAD"/>
    <property type="match status" value="1"/>
</dbReference>
<dbReference type="PANTHER" id="PTHR47959:SF13">
    <property type="entry name" value="ATP-DEPENDENT RNA HELICASE RHLE"/>
    <property type="match status" value="1"/>
</dbReference>
<dbReference type="CDD" id="cd00268">
    <property type="entry name" value="DEADc"/>
    <property type="match status" value="1"/>
</dbReference>
<feature type="domain" description="Helicase ATP-binding" evidence="9">
    <location>
        <begin position="49"/>
        <end position="223"/>
    </location>
</feature>
<accession>A0A6J4J7V8</accession>
<evidence type="ECO:0000256" key="6">
    <source>
        <dbReference type="PROSITE-ProRule" id="PRU00552"/>
    </source>
</evidence>
<dbReference type="InterPro" id="IPR014001">
    <property type="entry name" value="Helicase_ATP-bd"/>
</dbReference>
<dbReference type="PROSITE" id="PS51195">
    <property type="entry name" value="Q_MOTIF"/>
    <property type="match status" value="1"/>
</dbReference>
<dbReference type="InterPro" id="IPR011545">
    <property type="entry name" value="DEAD/DEAH_box_helicase_dom"/>
</dbReference>
<evidence type="ECO:0000313" key="12">
    <source>
        <dbReference type="EMBL" id="CAA9271881.1"/>
    </source>
</evidence>
<dbReference type="CDD" id="cd18787">
    <property type="entry name" value="SF2_C_DEAD"/>
    <property type="match status" value="1"/>
</dbReference>
<evidence type="ECO:0000256" key="8">
    <source>
        <dbReference type="SAM" id="MobiDB-lite"/>
    </source>
</evidence>
<dbReference type="SMART" id="SM00487">
    <property type="entry name" value="DEXDc"/>
    <property type="match status" value="1"/>
</dbReference>
<evidence type="ECO:0000256" key="1">
    <source>
        <dbReference type="ARBA" id="ARBA00022741"/>
    </source>
</evidence>
<dbReference type="InterPro" id="IPR001650">
    <property type="entry name" value="Helicase_C-like"/>
</dbReference>
<dbReference type="PROSITE" id="PS51192">
    <property type="entry name" value="HELICASE_ATP_BIND_1"/>
    <property type="match status" value="1"/>
</dbReference>
<evidence type="ECO:0000259" key="9">
    <source>
        <dbReference type="PROSITE" id="PS51192"/>
    </source>
</evidence>
<dbReference type="GO" id="GO:0005524">
    <property type="term" value="F:ATP binding"/>
    <property type="evidence" value="ECO:0007669"/>
    <property type="project" value="UniProtKB-KW"/>
</dbReference>
<comment type="similarity">
    <text evidence="5 7">Belongs to the DEAD box helicase family.</text>
</comment>
<dbReference type="GO" id="GO:0016787">
    <property type="term" value="F:hydrolase activity"/>
    <property type="evidence" value="ECO:0007669"/>
    <property type="project" value="UniProtKB-KW"/>
</dbReference>
<dbReference type="SUPFAM" id="SSF52540">
    <property type="entry name" value="P-loop containing nucleoside triphosphate hydrolases"/>
    <property type="match status" value="1"/>
</dbReference>